<accession>A0A1J4QBB2</accession>
<dbReference type="EMBL" id="MDKE01000070">
    <property type="protein sequence ID" value="OIN03764.1"/>
    <property type="molecule type" value="Genomic_DNA"/>
</dbReference>
<keyword evidence="3" id="KW-1185">Reference proteome</keyword>
<gene>
    <name evidence="2" type="ORF">BFR47_07170</name>
</gene>
<name>A0A1J4QBB2_9GAMM</name>
<dbReference type="Pfam" id="PF13531">
    <property type="entry name" value="SBP_bac_11"/>
    <property type="match status" value="1"/>
</dbReference>
<dbReference type="GO" id="GO:0030288">
    <property type="term" value="C:outer membrane-bounded periplasmic space"/>
    <property type="evidence" value="ECO:0007669"/>
    <property type="project" value="TreeGrafter"/>
</dbReference>
<dbReference type="PANTHER" id="PTHR30006">
    <property type="entry name" value="THIAMINE-BINDING PERIPLASMIC PROTEIN-RELATED"/>
    <property type="match status" value="1"/>
</dbReference>
<comment type="caution">
    <text evidence="2">The sequence shown here is derived from an EMBL/GenBank/DDBJ whole genome shotgun (WGS) entry which is preliminary data.</text>
</comment>
<sequence length="358" mass="39504">MILPRLLTPVLSLLLLVLPVQAAQEFLLPAQASSQRQLVIYSATDYRHLEPLLLQFQQAHPQLSIRLVDLNTRELHDRFLTEGPDSPADLLISSAMDLQLKLVNDGHARPYRSSRTLALPSQVHWRHELFAFTFEPVLTVFNRTLLGPHSVPRSRQELLTLLRRDPARFAGRITTYDITTSGVGYLLASQDSQQGLMYGRLLEAFGSLAVRLDDTSNGMLDSLAQGRMAIGYNLLGSYVSSALARYPQLEALAPEDYTLMLMRLALIPNSAPHPTAAGDLLDFMLSARGQALLAQSGLHPLLEPDSGDVRLAVQAQGPITLIPLSPALLPLQDRLASKHFIETWSHSIMAPPERAAPP</sequence>
<evidence type="ECO:0000313" key="2">
    <source>
        <dbReference type="EMBL" id="OIN03764.1"/>
    </source>
</evidence>
<reference evidence="2 3" key="1">
    <citation type="submission" date="2016-07" db="EMBL/GenBank/DDBJ databases">
        <title>Draft Genome Sequence of Oceanisphaera psychrotolerans, isolated from coastal sediment samples.</title>
        <authorList>
            <person name="Zhuo S."/>
            <person name="Ruan Z."/>
        </authorList>
    </citation>
    <scope>NUCLEOTIDE SEQUENCE [LARGE SCALE GENOMIC DNA]</scope>
    <source>
        <strain evidence="2 3">LAM-WHM-ZC</strain>
    </source>
</reference>
<evidence type="ECO:0008006" key="4">
    <source>
        <dbReference type="Google" id="ProtNLM"/>
    </source>
</evidence>
<dbReference type="STRING" id="1414654.BFR47_07170"/>
<dbReference type="RefSeq" id="WP_071474153.1">
    <property type="nucleotide sequence ID" value="NZ_MDKE01000070.1"/>
</dbReference>
<evidence type="ECO:0000256" key="1">
    <source>
        <dbReference type="ARBA" id="ARBA00022729"/>
    </source>
</evidence>
<dbReference type="OrthoDB" id="8673316at2"/>
<organism evidence="2 3">
    <name type="scientific">Oceanisphaera psychrotolerans</name>
    <dbReference type="NCBI Taxonomy" id="1414654"/>
    <lineage>
        <taxon>Bacteria</taxon>
        <taxon>Pseudomonadati</taxon>
        <taxon>Pseudomonadota</taxon>
        <taxon>Gammaproteobacteria</taxon>
        <taxon>Aeromonadales</taxon>
        <taxon>Aeromonadaceae</taxon>
        <taxon>Oceanisphaera</taxon>
    </lineage>
</organism>
<protein>
    <recommendedName>
        <fullName evidence="4">ABC transporter substrate-binding protein</fullName>
    </recommendedName>
</protein>
<keyword evidence="1" id="KW-0732">Signal</keyword>
<evidence type="ECO:0000313" key="3">
    <source>
        <dbReference type="Proteomes" id="UP000243073"/>
    </source>
</evidence>
<dbReference type="Proteomes" id="UP000243073">
    <property type="component" value="Unassembled WGS sequence"/>
</dbReference>
<proteinExistence type="predicted"/>
<dbReference type="PANTHER" id="PTHR30006:SF25">
    <property type="entry name" value="PHOSPHOGLYCERATE TRANSPORT REGULATORY PROTEIN PGTC"/>
    <property type="match status" value="1"/>
</dbReference>
<dbReference type="AlphaFoldDB" id="A0A1J4QBB2"/>
<dbReference type="SUPFAM" id="SSF53850">
    <property type="entry name" value="Periplasmic binding protein-like II"/>
    <property type="match status" value="1"/>
</dbReference>
<dbReference type="Gene3D" id="3.40.190.10">
    <property type="entry name" value="Periplasmic binding protein-like II"/>
    <property type="match status" value="2"/>
</dbReference>